<evidence type="ECO:0000256" key="1">
    <source>
        <dbReference type="SAM" id="MobiDB-lite"/>
    </source>
</evidence>
<reference evidence="3 4" key="1">
    <citation type="submission" date="2019-12" db="EMBL/GenBank/DDBJ databases">
        <authorList>
            <person name="Zhao J."/>
        </authorList>
    </citation>
    <scope>NUCLEOTIDE SEQUENCE [LARGE SCALE GENOMIC DNA]</scope>
    <source>
        <strain evidence="3 4">S-15</strain>
    </source>
</reference>
<feature type="region of interest" description="Disordered" evidence="1">
    <location>
        <begin position="456"/>
        <end position="492"/>
    </location>
</feature>
<dbReference type="Pfam" id="PF12902">
    <property type="entry name" value="Ferritin-like"/>
    <property type="match status" value="1"/>
</dbReference>
<dbReference type="Gene3D" id="1.20.1260.10">
    <property type="match status" value="1"/>
</dbReference>
<comment type="caution">
    <text evidence="3">The sequence shown here is derived from an EMBL/GenBank/DDBJ whole genome shotgun (WGS) entry which is preliminary data.</text>
</comment>
<dbReference type="InterPro" id="IPR012347">
    <property type="entry name" value="Ferritin-like"/>
</dbReference>
<dbReference type="PANTHER" id="PTHR34400:SF4">
    <property type="entry name" value="MEMBRANE PROTEIN"/>
    <property type="match status" value="1"/>
</dbReference>
<feature type="domain" description="Iminophenyl-pyruvate dimer synthase" evidence="2">
    <location>
        <begin position="20"/>
        <end position="264"/>
    </location>
</feature>
<feature type="compositionally biased region" description="Polar residues" evidence="1">
    <location>
        <begin position="476"/>
        <end position="492"/>
    </location>
</feature>
<dbReference type="EMBL" id="WWNE01000005">
    <property type="protein sequence ID" value="NBG65687.1"/>
    <property type="molecule type" value="Genomic_DNA"/>
</dbReference>
<organism evidence="3 4">
    <name type="scientific">Acidiluteibacter ferrifornacis</name>
    <dbReference type="NCBI Taxonomy" id="2692424"/>
    <lineage>
        <taxon>Bacteria</taxon>
        <taxon>Pseudomonadati</taxon>
        <taxon>Bacteroidota</taxon>
        <taxon>Flavobacteriia</taxon>
        <taxon>Flavobacteriales</taxon>
        <taxon>Cryomorphaceae</taxon>
        <taxon>Acidiluteibacter</taxon>
    </lineage>
</organism>
<protein>
    <recommendedName>
        <fullName evidence="2">Iminophenyl-pyruvate dimer synthase domain-containing protein</fullName>
    </recommendedName>
</protein>
<dbReference type="RefSeq" id="WP_160632632.1">
    <property type="nucleotide sequence ID" value="NZ_WWNE01000005.1"/>
</dbReference>
<dbReference type="Proteomes" id="UP000470771">
    <property type="component" value="Unassembled WGS sequence"/>
</dbReference>
<sequence length="492" mass="52842">MKKSTPIGQSWTKENLTKALNTAVAVELFTIPVYLSAASSIKMENRADKVIPATVHSSTSDSGTVTELFSAYDVIMSVAVQEMYHLTLACNIANALGVRPSVTAPDLNNPPSCLNGIIGKPVKGNLSTLIDTMLAIEAPDPNYHYDENPSNPVSPNGPKLYQEEYDSIGDLYHALAYGVEALWDELYSADNDAYQKLNFQGKYGEVKQSIQTLEDALNAMACIVEEGEGNGAEGFMPGAYVPEPGQEYQELDEISHWERFNDIKTYLKTNTIPQYQETNSEVINVAQGKLTEAYSKVINQMNADFSSPNTSLNLRGMSETGTLATSVWQGGEAPQWNYTSKPTPWPPIPADAHVCQGLNMCAGKGFNNSGTGPGDGDCATVEQACSTSNQCKGLGGCGYAPAGQTPTPGLNDCSGQGGCQSPISPCQVYSKGTKTYGGKHVWEVARTLFEEKVKKAGKTVKPNNGKVMPRRYSPALNPTSGDQGNTCPLPTK</sequence>
<evidence type="ECO:0000313" key="3">
    <source>
        <dbReference type="EMBL" id="NBG65687.1"/>
    </source>
</evidence>
<name>A0A6N9NKJ2_9FLAO</name>
<proteinExistence type="predicted"/>
<evidence type="ECO:0000259" key="2">
    <source>
        <dbReference type="Pfam" id="PF12902"/>
    </source>
</evidence>
<keyword evidence="4" id="KW-1185">Reference proteome</keyword>
<gene>
    <name evidence="3" type="ORF">GQN54_06130</name>
</gene>
<evidence type="ECO:0000313" key="4">
    <source>
        <dbReference type="Proteomes" id="UP000470771"/>
    </source>
</evidence>
<dbReference type="InterPro" id="IPR026820">
    <property type="entry name" value="VioB/RebD_dom"/>
</dbReference>
<accession>A0A6N9NKJ2</accession>
<dbReference type="AlphaFoldDB" id="A0A6N9NKJ2"/>
<dbReference type="PANTHER" id="PTHR34400">
    <property type="match status" value="1"/>
</dbReference>